<keyword evidence="2" id="KW-1185">Reference proteome</keyword>
<name>A0A0E9LUD3_9BACT</name>
<reference evidence="1 2" key="1">
    <citation type="journal article" date="2015" name="Microbes Environ.">
        <title>Distribution and evolution of nitrogen fixation genes in the phylum bacteroidetes.</title>
        <authorList>
            <person name="Inoue J."/>
            <person name="Oshima K."/>
            <person name="Suda W."/>
            <person name="Sakamoto M."/>
            <person name="Iino T."/>
            <person name="Noda S."/>
            <person name="Hongoh Y."/>
            <person name="Hattori M."/>
            <person name="Ohkuma M."/>
        </authorList>
    </citation>
    <scope>NUCLEOTIDE SEQUENCE [LARGE SCALE GENOMIC DNA]</scope>
    <source>
        <strain evidence="1">JCM 15548</strain>
    </source>
</reference>
<dbReference type="AlphaFoldDB" id="A0A0E9LUD3"/>
<comment type="caution">
    <text evidence="1">The sequence shown here is derived from an EMBL/GenBank/DDBJ whole genome shotgun (WGS) entry which is preliminary data.</text>
</comment>
<accession>A0A0E9LUD3</accession>
<dbReference type="Proteomes" id="UP000032900">
    <property type="component" value="Unassembled WGS sequence"/>
</dbReference>
<evidence type="ECO:0000313" key="2">
    <source>
        <dbReference type="Proteomes" id="UP000032900"/>
    </source>
</evidence>
<evidence type="ECO:0000313" key="1">
    <source>
        <dbReference type="EMBL" id="GAO28460.1"/>
    </source>
</evidence>
<protein>
    <submittedName>
        <fullName evidence="1">Uncharacterized protein</fullName>
    </submittedName>
</protein>
<gene>
    <name evidence="1" type="ORF">JCM15548_1557</name>
</gene>
<sequence length="59" mass="6507">MSPDKAHAVWASQLYNQLGLSPLENVGQGEKKCGACALFAFNPDFTTKHFYIGFRDGQT</sequence>
<dbReference type="EMBL" id="BAZW01000003">
    <property type="protein sequence ID" value="GAO28460.1"/>
    <property type="molecule type" value="Genomic_DNA"/>
</dbReference>
<organism evidence="1 2">
    <name type="scientific">Geofilum rubicundum JCM 15548</name>
    <dbReference type="NCBI Taxonomy" id="1236989"/>
    <lineage>
        <taxon>Bacteria</taxon>
        <taxon>Pseudomonadati</taxon>
        <taxon>Bacteroidota</taxon>
        <taxon>Bacteroidia</taxon>
        <taxon>Marinilabiliales</taxon>
        <taxon>Marinilabiliaceae</taxon>
        <taxon>Geofilum</taxon>
    </lineage>
</organism>
<proteinExistence type="predicted"/>